<name>G7JXS1_MEDTR</name>
<protein>
    <submittedName>
        <fullName evidence="1 2">Uncharacterized protein</fullName>
    </submittedName>
</protein>
<dbReference type="EnsemblPlants" id="AES96056">
    <property type="protein sequence ID" value="AES96056"/>
    <property type="gene ID" value="MTR_5g032710"/>
</dbReference>
<evidence type="ECO:0000313" key="1">
    <source>
        <dbReference type="EMBL" id="AES96056.1"/>
    </source>
</evidence>
<dbReference type="HOGENOM" id="CLU_2200873_0_0_1"/>
<organism evidence="1 3">
    <name type="scientific">Medicago truncatula</name>
    <name type="common">Barrel medic</name>
    <name type="synonym">Medicago tribuloides</name>
    <dbReference type="NCBI Taxonomy" id="3880"/>
    <lineage>
        <taxon>Eukaryota</taxon>
        <taxon>Viridiplantae</taxon>
        <taxon>Streptophyta</taxon>
        <taxon>Embryophyta</taxon>
        <taxon>Tracheophyta</taxon>
        <taxon>Spermatophyta</taxon>
        <taxon>Magnoliopsida</taxon>
        <taxon>eudicotyledons</taxon>
        <taxon>Gunneridae</taxon>
        <taxon>Pentapetalae</taxon>
        <taxon>rosids</taxon>
        <taxon>fabids</taxon>
        <taxon>Fabales</taxon>
        <taxon>Fabaceae</taxon>
        <taxon>Papilionoideae</taxon>
        <taxon>50 kb inversion clade</taxon>
        <taxon>NPAAA clade</taxon>
        <taxon>Hologalegina</taxon>
        <taxon>IRL clade</taxon>
        <taxon>Trifolieae</taxon>
        <taxon>Medicago</taxon>
    </lineage>
</organism>
<evidence type="ECO:0000313" key="2">
    <source>
        <dbReference type="EnsemblPlants" id="AES96056"/>
    </source>
</evidence>
<reference evidence="1 3" key="1">
    <citation type="journal article" date="2011" name="Nature">
        <title>The Medicago genome provides insight into the evolution of rhizobial symbioses.</title>
        <authorList>
            <person name="Young N.D."/>
            <person name="Debelle F."/>
            <person name="Oldroyd G.E."/>
            <person name="Geurts R."/>
            <person name="Cannon S.B."/>
            <person name="Udvardi M.K."/>
            <person name="Benedito V.A."/>
            <person name="Mayer K.F."/>
            <person name="Gouzy J."/>
            <person name="Schoof H."/>
            <person name="Van de Peer Y."/>
            <person name="Proost S."/>
            <person name="Cook D.R."/>
            <person name="Meyers B.C."/>
            <person name="Spannagl M."/>
            <person name="Cheung F."/>
            <person name="De Mita S."/>
            <person name="Krishnakumar V."/>
            <person name="Gundlach H."/>
            <person name="Zhou S."/>
            <person name="Mudge J."/>
            <person name="Bharti A.K."/>
            <person name="Murray J.D."/>
            <person name="Naoumkina M.A."/>
            <person name="Rosen B."/>
            <person name="Silverstein K.A."/>
            <person name="Tang H."/>
            <person name="Rombauts S."/>
            <person name="Zhao P.X."/>
            <person name="Zhou P."/>
            <person name="Barbe V."/>
            <person name="Bardou P."/>
            <person name="Bechner M."/>
            <person name="Bellec A."/>
            <person name="Berger A."/>
            <person name="Berges H."/>
            <person name="Bidwell S."/>
            <person name="Bisseling T."/>
            <person name="Choisne N."/>
            <person name="Couloux A."/>
            <person name="Denny R."/>
            <person name="Deshpande S."/>
            <person name="Dai X."/>
            <person name="Doyle J.J."/>
            <person name="Dudez A.M."/>
            <person name="Farmer A.D."/>
            <person name="Fouteau S."/>
            <person name="Franken C."/>
            <person name="Gibelin C."/>
            <person name="Gish J."/>
            <person name="Goldstein S."/>
            <person name="Gonzalez A.J."/>
            <person name="Green P.J."/>
            <person name="Hallab A."/>
            <person name="Hartog M."/>
            <person name="Hua A."/>
            <person name="Humphray S.J."/>
            <person name="Jeong D.H."/>
            <person name="Jing Y."/>
            <person name="Jocker A."/>
            <person name="Kenton S.M."/>
            <person name="Kim D.J."/>
            <person name="Klee K."/>
            <person name="Lai H."/>
            <person name="Lang C."/>
            <person name="Lin S."/>
            <person name="Macmil S.L."/>
            <person name="Magdelenat G."/>
            <person name="Matthews L."/>
            <person name="McCorrison J."/>
            <person name="Monaghan E.L."/>
            <person name="Mun J.H."/>
            <person name="Najar F.Z."/>
            <person name="Nicholson C."/>
            <person name="Noirot C."/>
            <person name="O'Bleness M."/>
            <person name="Paule C.R."/>
            <person name="Poulain J."/>
            <person name="Prion F."/>
            <person name="Qin B."/>
            <person name="Qu C."/>
            <person name="Retzel E.F."/>
            <person name="Riddle C."/>
            <person name="Sallet E."/>
            <person name="Samain S."/>
            <person name="Samson N."/>
            <person name="Sanders I."/>
            <person name="Saurat O."/>
            <person name="Scarpelli C."/>
            <person name="Schiex T."/>
            <person name="Segurens B."/>
            <person name="Severin A.J."/>
            <person name="Sherrier D.J."/>
            <person name="Shi R."/>
            <person name="Sims S."/>
            <person name="Singer S.R."/>
            <person name="Sinharoy S."/>
            <person name="Sterck L."/>
            <person name="Viollet A."/>
            <person name="Wang B.B."/>
            <person name="Wang K."/>
            <person name="Wang M."/>
            <person name="Wang X."/>
            <person name="Warfsmann J."/>
            <person name="Weissenbach J."/>
            <person name="White D.D."/>
            <person name="White J.D."/>
            <person name="Wiley G.B."/>
            <person name="Wincker P."/>
            <person name="Xing Y."/>
            <person name="Yang L."/>
            <person name="Yao Z."/>
            <person name="Ying F."/>
            <person name="Zhai J."/>
            <person name="Zhou L."/>
            <person name="Zuber A."/>
            <person name="Denarie J."/>
            <person name="Dixon R.A."/>
            <person name="May G.D."/>
            <person name="Schwartz D.C."/>
            <person name="Rogers J."/>
            <person name="Quetier F."/>
            <person name="Town C.D."/>
            <person name="Roe B.A."/>
        </authorList>
    </citation>
    <scope>NUCLEOTIDE SEQUENCE [LARGE SCALE GENOMIC DNA]</scope>
    <source>
        <strain evidence="1">A17</strain>
        <strain evidence="2 3">cv. Jemalong A17</strain>
    </source>
</reference>
<reference evidence="2" key="3">
    <citation type="submission" date="2015-04" db="UniProtKB">
        <authorList>
            <consortium name="EnsemblPlants"/>
        </authorList>
    </citation>
    <scope>IDENTIFICATION</scope>
    <source>
        <strain evidence="2">cv. Jemalong A17</strain>
    </source>
</reference>
<accession>G7JXS1</accession>
<dbReference type="EMBL" id="CM001221">
    <property type="protein sequence ID" value="AES96056.1"/>
    <property type="molecule type" value="Genomic_DNA"/>
</dbReference>
<gene>
    <name evidence="1" type="ordered locus">MTR_5g032710</name>
</gene>
<reference evidence="1 3" key="2">
    <citation type="journal article" date="2014" name="BMC Genomics">
        <title>An improved genome release (version Mt4.0) for the model legume Medicago truncatula.</title>
        <authorList>
            <person name="Tang H."/>
            <person name="Krishnakumar V."/>
            <person name="Bidwell S."/>
            <person name="Rosen B."/>
            <person name="Chan A."/>
            <person name="Zhou S."/>
            <person name="Gentzbittel L."/>
            <person name="Childs K.L."/>
            <person name="Yandell M."/>
            <person name="Gundlach H."/>
            <person name="Mayer K.F."/>
            <person name="Schwartz D.C."/>
            <person name="Town C.D."/>
        </authorList>
    </citation>
    <scope>GENOME REANNOTATION</scope>
    <source>
        <strain evidence="2 3">cv. Jemalong A17</strain>
    </source>
</reference>
<keyword evidence="3" id="KW-1185">Reference proteome</keyword>
<dbReference type="Proteomes" id="UP000002051">
    <property type="component" value="Chromosome 5"/>
</dbReference>
<evidence type="ECO:0000313" key="3">
    <source>
        <dbReference type="Proteomes" id="UP000002051"/>
    </source>
</evidence>
<sequence>MGRGASPAGTRTHTHRVWGKALKLLPTRVRARVRIIFKNAGMGMGIVVPYPLGTHCHPTHSFSFLLQISLPRLTLFHLPPQTLVPPPFLTTTTSPSNPHTNMNHHFPT</sequence>
<dbReference type="PaxDb" id="3880-AES96056"/>
<proteinExistence type="predicted"/>
<dbReference type="AlphaFoldDB" id="G7JXS1"/>